<keyword evidence="11" id="KW-1185">Reference proteome</keyword>
<comment type="caution">
    <text evidence="10">The sequence shown here is derived from an EMBL/GenBank/DDBJ whole genome shotgun (WGS) entry which is preliminary data.</text>
</comment>
<dbReference type="NCBIfam" id="TIGR00357">
    <property type="entry name" value="peptide-methionine (R)-S-oxide reductase MsrB"/>
    <property type="match status" value="1"/>
</dbReference>
<comment type="cofactor">
    <cofactor evidence="1">
        <name>Zn(2+)</name>
        <dbReference type="ChEBI" id="CHEBI:29105"/>
    </cofactor>
</comment>
<dbReference type="GO" id="GO:0005737">
    <property type="term" value="C:cytoplasm"/>
    <property type="evidence" value="ECO:0007669"/>
    <property type="project" value="TreeGrafter"/>
</dbReference>
<dbReference type="PANTHER" id="PTHR10173">
    <property type="entry name" value="METHIONINE SULFOXIDE REDUCTASE"/>
    <property type="match status" value="1"/>
</dbReference>
<dbReference type="Pfam" id="PF01641">
    <property type="entry name" value="SelR"/>
    <property type="match status" value="1"/>
</dbReference>
<dbReference type="Proteomes" id="UP000557307">
    <property type="component" value="Unassembled WGS sequence"/>
</dbReference>
<dbReference type="EC" id="1.8.4.12" evidence="3"/>
<sequence length="167" mass="18753">MRKMRLVVLLCALFGLVTSSCSQAQKKVAKTNETSVPRQVQKTEAEWKAELSQQQYYVLREKGTERPYSSPFNKNKDKGTYLCAACRTPLFSSETKFESGTGWPSFYKPLSEKNVEVALDNSAGMVRDEVLCRTCGGHLGHVFDDGPKPTGLRYCLNGVALRFEKKE</sequence>
<keyword evidence="4" id="KW-0479">Metal-binding</keyword>
<dbReference type="GO" id="GO:0006979">
    <property type="term" value="P:response to oxidative stress"/>
    <property type="evidence" value="ECO:0007669"/>
    <property type="project" value="InterPro"/>
</dbReference>
<evidence type="ECO:0000256" key="2">
    <source>
        <dbReference type="ARBA" id="ARBA00007174"/>
    </source>
</evidence>
<evidence type="ECO:0000259" key="9">
    <source>
        <dbReference type="PROSITE" id="PS51790"/>
    </source>
</evidence>
<evidence type="ECO:0000256" key="8">
    <source>
        <dbReference type="SAM" id="SignalP"/>
    </source>
</evidence>
<protein>
    <recommendedName>
        <fullName evidence="3">peptide-methionine (R)-S-oxide reductase</fullName>
        <ecNumber evidence="3">1.8.4.12</ecNumber>
    </recommendedName>
</protein>
<dbReference type="GO" id="GO:0046872">
    <property type="term" value="F:metal ion binding"/>
    <property type="evidence" value="ECO:0007669"/>
    <property type="project" value="UniProtKB-KW"/>
</dbReference>
<evidence type="ECO:0000256" key="5">
    <source>
        <dbReference type="ARBA" id="ARBA00022833"/>
    </source>
</evidence>
<keyword evidence="8" id="KW-0732">Signal</keyword>
<dbReference type="PANTHER" id="PTHR10173:SF52">
    <property type="entry name" value="METHIONINE-R-SULFOXIDE REDUCTASE B1"/>
    <property type="match status" value="1"/>
</dbReference>
<evidence type="ECO:0000256" key="3">
    <source>
        <dbReference type="ARBA" id="ARBA00012499"/>
    </source>
</evidence>
<reference evidence="10 11" key="1">
    <citation type="submission" date="2020-08" db="EMBL/GenBank/DDBJ databases">
        <title>Genomic Encyclopedia of Type Strains, Phase IV (KMG-IV): sequencing the most valuable type-strain genomes for metagenomic binning, comparative biology and taxonomic classification.</title>
        <authorList>
            <person name="Goeker M."/>
        </authorList>
    </citation>
    <scope>NUCLEOTIDE SEQUENCE [LARGE SCALE GENOMIC DNA]</scope>
    <source>
        <strain evidence="10 11">DSM 105074</strain>
    </source>
</reference>
<feature type="signal peptide" evidence="8">
    <location>
        <begin position="1"/>
        <end position="24"/>
    </location>
</feature>
<proteinExistence type="inferred from homology"/>
<evidence type="ECO:0000256" key="6">
    <source>
        <dbReference type="ARBA" id="ARBA00023002"/>
    </source>
</evidence>
<dbReference type="RefSeq" id="WP_184176317.1">
    <property type="nucleotide sequence ID" value="NZ_JACHGF010000007.1"/>
</dbReference>
<keyword evidence="5" id="KW-0862">Zinc</keyword>
<accession>A0A840U1S0</accession>
<dbReference type="FunFam" id="2.170.150.20:FF:000001">
    <property type="entry name" value="Peptide methionine sulfoxide reductase MsrB"/>
    <property type="match status" value="1"/>
</dbReference>
<feature type="chain" id="PRO_5032433018" description="peptide-methionine (R)-S-oxide reductase" evidence="8">
    <location>
        <begin position="25"/>
        <end position="167"/>
    </location>
</feature>
<dbReference type="AlphaFoldDB" id="A0A840U1S0"/>
<feature type="domain" description="MsrB" evidence="9">
    <location>
        <begin position="44"/>
        <end position="166"/>
    </location>
</feature>
<evidence type="ECO:0000313" key="10">
    <source>
        <dbReference type="EMBL" id="MBB5285799.1"/>
    </source>
</evidence>
<dbReference type="PROSITE" id="PS51790">
    <property type="entry name" value="MSRB"/>
    <property type="match status" value="1"/>
</dbReference>
<evidence type="ECO:0000256" key="1">
    <source>
        <dbReference type="ARBA" id="ARBA00001947"/>
    </source>
</evidence>
<organism evidence="10 11">
    <name type="scientific">Rhabdobacter roseus</name>
    <dbReference type="NCBI Taxonomy" id="1655419"/>
    <lineage>
        <taxon>Bacteria</taxon>
        <taxon>Pseudomonadati</taxon>
        <taxon>Bacteroidota</taxon>
        <taxon>Cytophagia</taxon>
        <taxon>Cytophagales</taxon>
        <taxon>Cytophagaceae</taxon>
        <taxon>Rhabdobacter</taxon>
    </lineage>
</organism>
<dbReference type="EMBL" id="JACHGF010000007">
    <property type="protein sequence ID" value="MBB5285799.1"/>
    <property type="molecule type" value="Genomic_DNA"/>
</dbReference>
<dbReference type="InterPro" id="IPR011057">
    <property type="entry name" value="Mss4-like_sf"/>
</dbReference>
<dbReference type="InterPro" id="IPR028427">
    <property type="entry name" value="Met_Sox_Rdtase_MsrB"/>
</dbReference>
<dbReference type="InterPro" id="IPR002579">
    <property type="entry name" value="Met_Sox_Rdtase_MsrB_dom"/>
</dbReference>
<name>A0A840U1S0_9BACT</name>
<comment type="similarity">
    <text evidence="2">Belongs to the MsrB Met sulfoxide reductase family.</text>
</comment>
<evidence type="ECO:0000256" key="7">
    <source>
        <dbReference type="ARBA" id="ARBA00048488"/>
    </source>
</evidence>
<dbReference type="SUPFAM" id="SSF51316">
    <property type="entry name" value="Mss4-like"/>
    <property type="match status" value="1"/>
</dbReference>
<dbReference type="Gene3D" id="2.170.150.20">
    <property type="entry name" value="Peptide methionine sulfoxide reductase"/>
    <property type="match status" value="1"/>
</dbReference>
<evidence type="ECO:0000256" key="4">
    <source>
        <dbReference type="ARBA" id="ARBA00022723"/>
    </source>
</evidence>
<gene>
    <name evidence="10" type="ORF">HNQ92_003959</name>
</gene>
<comment type="catalytic activity">
    <reaction evidence="7">
        <text>L-methionyl-[protein] + [thioredoxin]-disulfide + H2O = L-methionyl-(R)-S-oxide-[protein] + [thioredoxin]-dithiol</text>
        <dbReference type="Rhea" id="RHEA:24164"/>
        <dbReference type="Rhea" id="RHEA-COMP:10698"/>
        <dbReference type="Rhea" id="RHEA-COMP:10700"/>
        <dbReference type="Rhea" id="RHEA-COMP:12313"/>
        <dbReference type="Rhea" id="RHEA-COMP:12314"/>
        <dbReference type="ChEBI" id="CHEBI:15377"/>
        <dbReference type="ChEBI" id="CHEBI:16044"/>
        <dbReference type="ChEBI" id="CHEBI:29950"/>
        <dbReference type="ChEBI" id="CHEBI:45764"/>
        <dbReference type="ChEBI" id="CHEBI:50058"/>
        <dbReference type="EC" id="1.8.4.12"/>
    </reaction>
</comment>
<dbReference type="GO" id="GO:0033743">
    <property type="term" value="F:peptide-methionine (R)-S-oxide reductase activity"/>
    <property type="evidence" value="ECO:0007669"/>
    <property type="project" value="UniProtKB-EC"/>
</dbReference>
<dbReference type="GO" id="GO:0030091">
    <property type="term" value="P:protein repair"/>
    <property type="evidence" value="ECO:0007669"/>
    <property type="project" value="InterPro"/>
</dbReference>
<dbReference type="PROSITE" id="PS51257">
    <property type="entry name" value="PROKAR_LIPOPROTEIN"/>
    <property type="match status" value="1"/>
</dbReference>
<keyword evidence="6 10" id="KW-0560">Oxidoreductase</keyword>
<evidence type="ECO:0000313" key="11">
    <source>
        <dbReference type="Proteomes" id="UP000557307"/>
    </source>
</evidence>